<dbReference type="AlphaFoldDB" id="A0A4Z1F5V8"/>
<evidence type="ECO:0000313" key="1">
    <source>
        <dbReference type="EMBL" id="TGO18302.1"/>
    </source>
</evidence>
<keyword evidence="2" id="KW-1185">Reference proteome</keyword>
<reference evidence="1 2" key="1">
    <citation type="submission" date="2017-12" db="EMBL/GenBank/DDBJ databases">
        <title>Comparative genomics of Botrytis spp.</title>
        <authorList>
            <person name="Valero-Jimenez C.A."/>
            <person name="Tapia P."/>
            <person name="Veloso J."/>
            <person name="Silva-Moreno E."/>
            <person name="Staats M."/>
            <person name="Valdes J.H."/>
            <person name="Van Kan J.A.L."/>
        </authorList>
    </citation>
    <scope>NUCLEOTIDE SEQUENCE [LARGE SCALE GENOMIC DNA]</scope>
    <source>
        <strain evidence="1 2">Bt9001</strain>
    </source>
</reference>
<proteinExistence type="predicted"/>
<name>A0A4Z1F5V8_9HELO</name>
<dbReference type="Proteomes" id="UP000297777">
    <property type="component" value="Unassembled WGS sequence"/>
</dbReference>
<organism evidence="1 2">
    <name type="scientific">Botrytis tulipae</name>
    <dbReference type="NCBI Taxonomy" id="87230"/>
    <lineage>
        <taxon>Eukaryota</taxon>
        <taxon>Fungi</taxon>
        <taxon>Dikarya</taxon>
        <taxon>Ascomycota</taxon>
        <taxon>Pezizomycotina</taxon>
        <taxon>Leotiomycetes</taxon>
        <taxon>Helotiales</taxon>
        <taxon>Sclerotiniaceae</taxon>
        <taxon>Botrytis</taxon>
    </lineage>
</organism>
<sequence>MRDIANFSGYAADTNDRLLARLMNDDDLDFRPEIAFATAGLDAWTRLPNNEMSFVFDGGSQGNHELWVTSARLPHPDGTLRPIQHVPGSG</sequence>
<evidence type="ECO:0000313" key="2">
    <source>
        <dbReference type="Proteomes" id="UP000297777"/>
    </source>
</evidence>
<dbReference type="OrthoDB" id="10292102at2759"/>
<gene>
    <name evidence="1" type="ORF">BTUL_0011g00040</name>
</gene>
<comment type="caution">
    <text evidence="1">The sequence shown here is derived from an EMBL/GenBank/DDBJ whole genome shotgun (WGS) entry which is preliminary data.</text>
</comment>
<dbReference type="EMBL" id="PQXH01000011">
    <property type="protein sequence ID" value="TGO18302.1"/>
    <property type="molecule type" value="Genomic_DNA"/>
</dbReference>
<protein>
    <submittedName>
        <fullName evidence="1">Uncharacterized protein</fullName>
    </submittedName>
</protein>
<accession>A0A4Z1F5V8</accession>